<dbReference type="Proteomes" id="UP001168821">
    <property type="component" value="Unassembled WGS sequence"/>
</dbReference>
<keyword evidence="2" id="KW-1185">Reference proteome</keyword>
<name>A0AA38M5F8_9CUCU</name>
<dbReference type="EMBL" id="JALNTZ010000008">
    <property type="protein sequence ID" value="KAJ3643883.1"/>
    <property type="molecule type" value="Genomic_DNA"/>
</dbReference>
<organism evidence="1 2">
    <name type="scientific">Zophobas morio</name>
    <dbReference type="NCBI Taxonomy" id="2755281"/>
    <lineage>
        <taxon>Eukaryota</taxon>
        <taxon>Metazoa</taxon>
        <taxon>Ecdysozoa</taxon>
        <taxon>Arthropoda</taxon>
        <taxon>Hexapoda</taxon>
        <taxon>Insecta</taxon>
        <taxon>Pterygota</taxon>
        <taxon>Neoptera</taxon>
        <taxon>Endopterygota</taxon>
        <taxon>Coleoptera</taxon>
        <taxon>Polyphaga</taxon>
        <taxon>Cucujiformia</taxon>
        <taxon>Tenebrionidae</taxon>
        <taxon>Zophobas</taxon>
    </lineage>
</organism>
<sequence length="123" mass="14385">MAFFGVKSMWNWKRETAIYRDSTTCRKSFHQNTYLNCNRNGISFCASRYLVFFVAGVCGSQIIYYNQEEIYQWNKEAFFPGDEQQTVGFYNDGNKWPLVFNSINVPELMSAFRHLLGDGKTDN</sequence>
<protein>
    <submittedName>
        <fullName evidence="1">Uncharacterized protein</fullName>
    </submittedName>
</protein>
<accession>A0AA38M5F8</accession>
<gene>
    <name evidence="1" type="ORF">Zmor_026567</name>
</gene>
<evidence type="ECO:0000313" key="1">
    <source>
        <dbReference type="EMBL" id="KAJ3643883.1"/>
    </source>
</evidence>
<evidence type="ECO:0000313" key="2">
    <source>
        <dbReference type="Proteomes" id="UP001168821"/>
    </source>
</evidence>
<reference evidence="1" key="1">
    <citation type="journal article" date="2023" name="G3 (Bethesda)">
        <title>Whole genome assemblies of Zophobas morio and Tenebrio molitor.</title>
        <authorList>
            <person name="Kaur S."/>
            <person name="Stinson S.A."/>
            <person name="diCenzo G.C."/>
        </authorList>
    </citation>
    <scope>NUCLEOTIDE SEQUENCE</scope>
    <source>
        <strain evidence="1">QUZm001</strain>
    </source>
</reference>
<proteinExistence type="predicted"/>
<dbReference type="AlphaFoldDB" id="A0AA38M5F8"/>
<comment type="caution">
    <text evidence="1">The sequence shown here is derived from an EMBL/GenBank/DDBJ whole genome shotgun (WGS) entry which is preliminary data.</text>
</comment>